<dbReference type="GO" id="GO:0051537">
    <property type="term" value="F:2 iron, 2 sulfur cluster binding"/>
    <property type="evidence" value="ECO:0007669"/>
    <property type="project" value="UniProtKB-KW"/>
</dbReference>
<evidence type="ECO:0000256" key="5">
    <source>
        <dbReference type="ARBA" id="ARBA00019816"/>
    </source>
</evidence>
<dbReference type="EC" id="7.1.1.8" evidence="4"/>
<evidence type="ECO:0000256" key="11">
    <source>
        <dbReference type="ARBA" id="ARBA00022967"/>
    </source>
</evidence>
<dbReference type="SUPFAM" id="SSF50022">
    <property type="entry name" value="ISP domain"/>
    <property type="match status" value="1"/>
</dbReference>
<evidence type="ECO:0000256" key="20">
    <source>
        <dbReference type="ARBA" id="ARBA00034078"/>
    </source>
</evidence>
<keyword evidence="16 21" id="KW-0472">Membrane</keyword>
<evidence type="ECO:0000313" key="23">
    <source>
        <dbReference type="EMBL" id="SFV87232.1"/>
    </source>
</evidence>
<dbReference type="NCBIfam" id="TIGR01416">
    <property type="entry name" value="Rieske_proteo"/>
    <property type="match status" value="1"/>
</dbReference>
<evidence type="ECO:0000256" key="14">
    <source>
        <dbReference type="ARBA" id="ARBA00023004"/>
    </source>
</evidence>
<dbReference type="Gene3D" id="2.102.10.10">
    <property type="entry name" value="Rieske [2Fe-2S] iron-sulphur domain"/>
    <property type="match status" value="1"/>
</dbReference>
<evidence type="ECO:0000256" key="3">
    <source>
        <dbReference type="ARBA" id="ARBA00011649"/>
    </source>
</evidence>
<dbReference type="GO" id="GO:0005886">
    <property type="term" value="C:plasma membrane"/>
    <property type="evidence" value="ECO:0007669"/>
    <property type="project" value="UniProtKB-SubCell"/>
</dbReference>
<evidence type="ECO:0000256" key="4">
    <source>
        <dbReference type="ARBA" id="ARBA00012951"/>
    </source>
</evidence>
<dbReference type="InterPro" id="IPR036922">
    <property type="entry name" value="Rieske_2Fe-2S_sf"/>
</dbReference>
<dbReference type="CDD" id="cd03470">
    <property type="entry name" value="Rieske_cytochrome_bc1"/>
    <property type="match status" value="1"/>
</dbReference>
<dbReference type="InterPro" id="IPR014349">
    <property type="entry name" value="Rieske_Fe-S_prot"/>
</dbReference>
<keyword evidence="11" id="KW-1278">Translocase</keyword>
<evidence type="ECO:0000259" key="22">
    <source>
        <dbReference type="PROSITE" id="PS51296"/>
    </source>
</evidence>
<protein>
    <recommendedName>
        <fullName evidence="5">Ubiquinol-cytochrome c reductase iron-sulfur subunit</fullName>
        <ecNumber evidence="4">7.1.1.8</ecNumber>
    </recommendedName>
    <alternativeName>
        <fullName evidence="19">Rieske iron-sulfur protein</fullName>
    </alternativeName>
</protein>
<comment type="function">
    <text evidence="1">Component of the ubiquinol-cytochrome c reductase complex (complex III or cytochrome b-c1 complex), which is a respiratory chain that generates an electrochemical potential coupled to ATP synthesis.</text>
</comment>
<dbReference type="GO" id="GO:0046872">
    <property type="term" value="F:metal ion binding"/>
    <property type="evidence" value="ECO:0007669"/>
    <property type="project" value="UniProtKB-KW"/>
</dbReference>
<evidence type="ECO:0000256" key="17">
    <source>
        <dbReference type="ARBA" id="ARBA00023157"/>
    </source>
</evidence>
<keyword evidence="6" id="KW-0813">Transport</keyword>
<keyword evidence="7" id="KW-1003">Cell membrane</keyword>
<dbReference type="InterPro" id="IPR006311">
    <property type="entry name" value="TAT_signal"/>
</dbReference>
<evidence type="ECO:0000256" key="18">
    <source>
        <dbReference type="ARBA" id="ARBA00029351"/>
    </source>
</evidence>
<dbReference type="PRINTS" id="PR00162">
    <property type="entry name" value="RIESKE"/>
</dbReference>
<dbReference type="InterPro" id="IPR019470">
    <property type="entry name" value="Ubiq_cytC_Rdtase_Fe-S_su_TAT"/>
</dbReference>
<reference evidence="23" key="1">
    <citation type="submission" date="2016-10" db="EMBL/GenBank/DDBJ databases">
        <authorList>
            <person name="de Groot N.N."/>
        </authorList>
    </citation>
    <scope>NUCLEOTIDE SEQUENCE</scope>
</reference>
<evidence type="ECO:0000256" key="13">
    <source>
        <dbReference type="ARBA" id="ARBA00022989"/>
    </source>
</evidence>
<evidence type="ECO:0000256" key="16">
    <source>
        <dbReference type="ARBA" id="ARBA00023136"/>
    </source>
</evidence>
<proteinExistence type="predicted"/>
<dbReference type="Gene3D" id="1.20.5.510">
    <property type="entry name" value="Single helix bin"/>
    <property type="match status" value="1"/>
</dbReference>
<dbReference type="GO" id="GO:0008121">
    <property type="term" value="F:quinol-cytochrome-c reductase activity"/>
    <property type="evidence" value="ECO:0007669"/>
    <property type="project" value="UniProtKB-EC"/>
</dbReference>
<evidence type="ECO:0000256" key="19">
    <source>
        <dbReference type="ARBA" id="ARBA00032409"/>
    </source>
</evidence>
<keyword evidence="8 21" id="KW-0812">Transmembrane</keyword>
<accession>A0A1W1DZS0</accession>
<sequence>MSEQTIDLKKRRFLTQATSVVGAVGVGFVVVPFLSSWMPSARAKAAGAPIDVDITKLELGQLVRVLWRKKPVWIFRRDTQTLANLSTLDGELTDPNSTGNSKSNQPTYITENHRAIKAEIAVIVGVCTHLGCSPSYRPELGAADLGGDSWKGGFYCPCHGSKFDLAGRVYTGVPAPTNLVIPPHHFVTDSLIQIGVDPKTA</sequence>
<dbReference type="AlphaFoldDB" id="A0A1W1DZS0"/>
<evidence type="ECO:0000256" key="8">
    <source>
        <dbReference type="ARBA" id="ARBA00022692"/>
    </source>
</evidence>
<dbReference type="InterPro" id="IPR005805">
    <property type="entry name" value="Rieske_Fe-S_prot_C"/>
</dbReference>
<dbReference type="InterPro" id="IPR006317">
    <property type="entry name" value="Ubiquinol_cyt_c_Rdtase_Fe-S-su"/>
</dbReference>
<keyword evidence="9" id="KW-0001">2Fe-2S</keyword>
<dbReference type="EMBL" id="FPHY01000172">
    <property type="protein sequence ID" value="SFV87232.1"/>
    <property type="molecule type" value="Genomic_DNA"/>
</dbReference>
<comment type="cofactor">
    <cofactor evidence="20">
        <name>[2Fe-2S] cluster</name>
        <dbReference type="ChEBI" id="CHEBI:190135"/>
    </cofactor>
</comment>
<comment type="catalytic activity">
    <reaction evidence="18">
        <text>a quinol + 2 Fe(III)-[cytochrome c](out) = a quinone + 2 Fe(II)-[cytochrome c](out) + 2 H(+)(out)</text>
        <dbReference type="Rhea" id="RHEA:11484"/>
        <dbReference type="Rhea" id="RHEA-COMP:10350"/>
        <dbReference type="Rhea" id="RHEA-COMP:14399"/>
        <dbReference type="ChEBI" id="CHEBI:15378"/>
        <dbReference type="ChEBI" id="CHEBI:24646"/>
        <dbReference type="ChEBI" id="CHEBI:29033"/>
        <dbReference type="ChEBI" id="CHEBI:29034"/>
        <dbReference type="ChEBI" id="CHEBI:132124"/>
        <dbReference type="EC" id="7.1.1.8"/>
    </reaction>
</comment>
<name>A0A1W1DZS0_9ZZZZ</name>
<evidence type="ECO:0000256" key="21">
    <source>
        <dbReference type="SAM" id="Phobius"/>
    </source>
</evidence>
<keyword evidence="12" id="KW-0249">Electron transport</keyword>
<organism evidence="23">
    <name type="scientific">hydrothermal vent metagenome</name>
    <dbReference type="NCBI Taxonomy" id="652676"/>
    <lineage>
        <taxon>unclassified sequences</taxon>
        <taxon>metagenomes</taxon>
        <taxon>ecological metagenomes</taxon>
    </lineage>
</organism>
<feature type="domain" description="Rieske" evidence="22">
    <location>
        <begin position="114"/>
        <end position="193"/>
    </location>
</feature>
<keyword evidence="14" id="KW-0408">Iron</keyword>
<dbReference type="InterPro" id="IPR017941">
    <property type="entry name" value="Rieske_2Fe-2S"/>
</dbReference>
<gene>
    <name evidence="23" type="ORF">MNB_SUP05-SYMBIONT-4-143</name>
</gene>
<keyword evidence="15" id="KW-0411">Iron-sulfur</keyword>
<keyword evidence="23" id="KW-0560">Oxidoreductase</keyword>
<evidence type="ECO:0000256" key="1">
    <source>
        <dbReference type="ARBA" id="ARBA00002444"/>
    </source>
</evidence>
<dbReference type="GO" id="GO:0016491">
    <property type="term" value="F:oxidoreductase activity"/>
    <property type="evidence" value="ECO:0007669"/>
    <property type="project" value="UniProtKB-KW"/>
</dbReference>
<keyword evidence="13 21" id="KW-1133">Transmembrane helix</keyword>
<evidence type="ECO:0000256" key="12">
    <source>
        <dbReference type="ARBA" id="ARBA00022982"/>
    </source>
</evidence>
<comment type="subcellular location">
    <subcellularLocation>
        <location evidence="2">Cell membrane</location>
        <topology evidence="2">Single-pass membrane protein</topology>
    </subcellularLocation>
</comment>
<evidence type="ECO:0000256" key="15">
    <source>
        <dbReference type="ARBA" id="ARBA00023014"/>
    </source>
</evidence>
<evidence type="ECO:0000256" key="6">
    <source>
        <dbReference type="ARBA" id="ARBA00022448"/>
    </source>
</evidence>
<comment type="subunit">
    <text evidence="3">The main subunits of complex b-c1 are: cytochrome b, cytochrome c1 and the Rieske protein.</text>
</comment>
<evidence type="ECO:0000256" key="10">
    <source>
        <dbReference type="ARBA" id="ARBA00022723"/>
    </source>
</evidence>
<evidence type="ECO:0000256" key="7">
    <source>
        <dbReference type="ARBA" id="ARBA00022475"/>
    </source>
</evidence>
<evidence type="ECO:0000256" key="2">
    <source>
        <dbReference type="ARBA" id="ARBA00004162"/>
    </source>
</evidence>
<dbReference type="Pfam" id="PF00355">
    <property type="entry name" value="Rieske"/>
    <property type="match status" value="1"/>
</dbReference>
<dbReference type="PROSITE" id="PS51296">
    <property type="entry name" value="RIESKE"/>
    <property type="match status" value="1"/>
</dbReference>
<dbReference type="PROSITE" id="PS51318">
    <property type="entry name" value="TAT"/>
    <property type="match status" value="1"/>
</dbReference>
<dbReference type="PANTHER" id="PTHR10134">
    <property type="entry name" value="CYTOCHROME B-C1 COMPLEX SUBUNIT RIESKE, MITOCHONDRIAL"/>
    <property type="match status" value="1"/>
</dbReference>
<dbReference type="Pfam" id="PF10399">
    <property type="entry name" value="UCR_Fe-S_N"/>
    <property type="match status" value="1"/>
</dbReference>
<keyword evidence="17" id="KW-1015">Disulfide bond</keyword>
<keyword evidence="10" id="KW-0479">Metal-binding</keyword>
<feature type="transmembrane region" description="Helical" evidence="21">
    <location>
        <begin position="12"/>
        <end position="34"/>
    </location>
</feature>
<evidence type="ECO:0000256" key="9">
    <source>
        <dbReference type="ARBA" id="ARBA00022714"/>
    </source>
</evidence>